<organism evidence="1 2">
    <name type="scientific">Morella rubra</name>
    <name type="common">Chinese bayberry</name>
    <dbReference type="NCBI Taxonomy" id="262757"/>
    <lineage>
        <taxon>Eukaryota</taxon>
        <taxon>Viridiplantae</taxon>
        <taxon>Streptophyta</taxon>
        <taxon>Embryophyta</taxon>
        <taxon>Tracheophyta</taxon>
        <taxon>Spermatophyta</taxon>
        <taxon>Magnoliopsida</taxon>
        <taxon>eudicotyledons</taxon>
        <taxon>Gunneridae</taxon>
        <taxon>Pentapetalae</taxon>
        <taxon>rosids</taxon>
        <taxon>fabids</taxon>
        <taxon>Fagales</taxon>
        <taxon>Myricaceae</taxon>
        <taxon>Morella</taxon>
    </lineage>
</organism>
<evidence type="ECO:0000313" key="2">
    <source>
        <dbReference type="Proteomes" id="UP000516437"/>
    </source>
</evidence>
<name>A0A6A1W3X5_9ROSI</name>
<dbReference type="OrthoDB" id="1720530at2759"/>
<reference evidence="1 2" key="1">
    <citation type="journal article" date="2019" name="Plant Biotechnol. J.">
        <title>The red bayberry genome and genetic basis of sex determination.</title>
        <authorList>
            <person name="Jia H.M."/>
            <person name="Jia H.J."/>
            <person name="Cai Q.L."/>
            <person name="Wang Y."/>
            <person name="Zhao H.B."/>
            <person name="Yang W.F."/>
            <person name="Wang G.Y."/>
            <person name="Li Y.H."/>
            <person name="Zhan D.L."/>
            <person name="Shen Y.T."/>
            <person name="Niu Q.F."/>
            <person name="Chang L."/>
            <person name="Qiu J."/>
            <person name="Zhao L."/>
            <person name="Xie H.B."/>
            <person name="Fu W.Y."/>
            <person name="Jin J."/>
            <person name="Li X.W."/>
            <person name="Jiao Y."/>
            <person name="Zhou C.C."/>
            <person name="Tu T."/>
            <person name="Chai C.Y."/>
            <person name="Gao J.L."/>
            <person name="Fan L.J."/>
            <person name="van de Weg E."/>
            <person name="Wang J.Y."/>
            <person name="Gao Z.S."/>
        </authorList>
    </citation>
    <scope>NUCLEOTIDE SEQUENCE [LARGE SCALE GENOMIC DNA]</scope>
    <source>
        <tissue evidence="1">Leaves</tissue>
    </source>
</reference>
<accession>A0A6A1W3X5</accession>
<evidence type="ECO:0000313" key="1">
    <source>
        <dbReference type="EMBL" id="KAB1219949.1"/>
    </source>
</evidence>
<sequence length="77" mass="8647">MSKMVQRKEALPELFSAQMGTGTHKFSQGLANSFASHVKKLDAPFRQSEEKVGFFLATREDLLSWVESWLESPTVTA</sequence>
<dbReference type="Proteomes" id="UP000516437">
    <property type="component" value="Chromosome 3"/>
</dbReference>
<keyword evidence="2" id="KW-1185">Reference proteome</keyword>
<protein>
    <submittedName>
        <fullName evidence="1">Uncharacterized protein</fullName>
    </submittedName>
</protein>
<comment type="caution">
    <text evidence="1">The sequence shown here is derived from an EMBL/GenBank/DDBJ whole genome shotgun (WGS) entry which is preliminary data.</text>
</comment>
<proteinExistence type="predicted"/>
<dbReference type="AlphaFoldDB" id="A0A6A1W3X5"/>
<gene>
    <name evidence="1" type="ORF">CJ030_MR3G022817</name>
</gene>
<dbReference type="EMBL" id="RXIC02000021">
    <property type="protein sequence ID" value="KAB1219949.1"/>
    <property type="molecule type" value="Genomic_DNA"/>
</dbReference>